<feature type="transmembrane region" description="Helical" evidence="1">
    <location>
        <begin position="87"/>
        <end position="109"/>
    </location>
</feature>
<feature type="transmembrane region" description="Helical" evidence="1">
    <location>
        <begin position="30"/>
        <end position="55"/>
    </location>
</feature>
<evidence type="ECO:0000313" key="3">
    <source>
        <dbReference type="Proteomes" id="UP001221597"/>
    </source>
</evidence>
<keyword evidence="3" id="KW-1185">Reference proteome</keyword>
<sequence length="118" mass="13196">MLKNILFQIIIGVITILFSSYALITHNEDILLLPFIQGILGFIIVVMLACGISAFRRKRKGLGLFFTFVTIFLFTIALLNNTMAIEGIIPILAMYIVFGVPIGIIVMLAHRVNTRNEL</sequence>
<gene>
    <name evidence="2" type="ORF">P9989_14755</name>
</gene>
<dbReference type="EMBL" id="CP121671">
    <property type="protein sequence ID" value="WFT73624.1"/>
    <property type="molecule type" value="Genomic_DNA"/>
</dbReference>
<reference evidence="2 3" key="1">
    <citation type="submission" date="2023-04" db="EMBL/GenBank/DDBJ databases">
        <title>Genome sequence of Halobacillus naozhouensis KACC 21980.</title>
        <authorList>
            <person name="Kim S."/>
            <person name="Heo J."/>
            <person name="Kwon S.-W."/>
        </authorList>
    </citation>
    <scope>NUCLEOTIDE SEQUENCE [LARGE SCALE GENOMIC DNA]</scope>
    <source>
        <strain evidence="2 3">KCTC 13234</strain>
    </source>
</reference>
<protein>
    <recommendedName>
        <fullName evidence="4">YesK-like protein</fullName>
    </recommendedName>
</protein>
<evidence type="ECO:0000256" key="1">
    <source>
        <dbReference type="SAM" id="Phobius"/>
    </source>
</evidence>
<evidence type="ECO:0000313" key="2">
    <source>
        <dbReference type="EMBL" id="WFT73624.1"/>
    </source>
</evidence>
<proteinExistence type="predicted"/>
<dbReference type="Proteomes" id="UP001221597">
    <property type="component" value="Chromosome"/>
</dbReference>
<feature type="transmembrane region" description="Helical" evidence="1">
    <location>
        <begin position="5"/>
        <end position="24"/>
    </location>
</feature>
<evidence type="ECO:0008006" key="4">
    <source>
        <dbReference type="Google" id="ProtNLM"/>
    </source>
</evidence>
<name>A0ABY8IWC0_9BACI</name>
<organism evidence="2 3">
    <name type="scientific">Halobacillus naozhouensis</name>
    <dbReference type="NCBI Taxonomy" id="554880"/>
    <lineage>
        <taxon>Bacteria</taxon>
        <taxon>Bacillati</taxon>
        <taxon>Bacillota</taxon>
        <taxon>Bacilli</taxon>
        <taxon>Bacillales</taxon>
        <taxon>Bacillaceae</taxon>
        <taxon>Halobacillus</taxon>
    </lineage>
</organism>
<keyword evidence="1" id="KW-0472">Membrane</keyword>
<feature type="transmembrane region" description="Helical" evidence="1">
    <location>
        <begin position="62"/>
        <end position="81"/>
    </location>
</feature>
<accession>A0ABY8IWC0</accession>
<dbReference type="RefSeq" id="WP_283075632.1">
    <property type="nucleotide sequence ID" value="NZ_CP121671.1"/>
</dbReference>
<keyword evidence="1" id="KW-0812">Transmembrane</keyword>
<keyword evidence="1" id="KW-1133">Transmembrane helix</keyword>